<protein>
    <submittedName>
        <fullName evidence="3">LLM class flavin-dependent oxidoreductase</fullName>
        <ecNumber evidence="3">1.-.-.-</ecNumber>
    </submittedName>
</protein>
<comment type="similarity">
    <text evidence="1">To bacterial alkanal monooxygenase alpha and beta chains.</text>
</comment>
<dbReference type="GO" id="GO:0016491">
    <property type="term" value="F:oxidoreductase activity"/>
    <property type="evidence" value="ECO:0007669"/>
    <property type="project" value="UniProtKB-KW"/>
</dbReference>
<dbReference type="PANTHER" id="PTHR30137">
    <property type="entry name" value="LUCIFERASE-LIKE MONOOXYGENASE"/>
    <property type="match status" value="1"/>
</dbReference>
<dbReference type="SUPFAM" id="SSF51679">
    <property type="entry name" value="Bacterial luciferase-like"/>
    <property type="match status" value="1"/>
</dbReference>
<keyword evidence="3" id="KW-0560">Oxidoreductase</keyword>
<evidence type="ECO:0000256" key="1">
    <source>
        <dbReference type="ARBA" id="ARBA00007789"/>
    </source>
</evidence>
<dbReference type="Proteomes" id="UP001597502">
    <property type="component" value="Unassembled WGS sequence"/>
</dbReference>
<name>A0ABW5V6Y4_9BACI</name>
<accession>A0ABW5V6Y4</accession>
<dbReference type="NCBIfam" id="TIGR03558">
    <property type="entry name" value="oxido_grp_1"/>
    <property type="match status" value="1"/>
</dbReference>
<dbReference type="InterPro" id="IPR019949">
    <property type="entry name" value="CmoO-like"/>
</dbReference>
<organism evidence="3 4">
    <name type="scientific">Lentibacillus juripiscarius</name>
    <dbReference type="NCBI Taxonomy" id="257446"/>
    <lineage>
        <taxon>Bacteria</taxon>
        <taxon>Bacillati</taxon>
        <taxon>Bacillota</taxon>
        <taxon>Bacilli</taxon>
        <taxon>Bacillales</taxon>
        <taxon>Bacillaceae</taxon>
        <taxon>Lentibacillus</taxon>
    </lineage>
</organism>
<gene>
    <name evidence="3" type="ORF">ACFSUO_10850</name>
</gene>
<dbReference type="Gene3D" id="3.20.20.30">
    <property type="entry name" value="Luciferase-like domain"/>
    <property type="match status" value="1"/>
</dbReference>
<dbReference type="InterPro" id="IPR036661">
    <property type="entry name" value="Luciferase-like_sf"/>
</dbReference>
<dbReference type="InterPro" id="IPR050766">
    <property type="entry name" value="Bact_Lucif_Oxidored"/>
</dbReference>
<keyword evidence="4" id="KW-1185">Reference proteome</keyword>
<dbReference type="Pfam" id="PF00296">
    <property type="entry name" value="Bac_luciferase"/>
    <property type="match status" value="1"/>
</dbReference>
<evidence type="ECO:0000313" key="3">
    <source>
        <dbReference type="EMBL" id="MFD2761463.1"/>
    </source>
</evidence>
<sequence length="332" mass="36712">MKWSILDQSPIASGSTAQEALHASVDLAVKADGLGYTRYWIAEHHDMGGLACPNPDVMLGIIGSRTERIRIGAGAVLLPHYKPFRVAETYNLLATLYPDRVDLGIGRAPGGSAEASMALSGNFLENVRHMPESLDELRKFLQQDFSKDDMYAKIKPSPVPEAPPEAWLLGTSEKSAILAAEYGLPYVFGHFMSNQDGPSIMQRYAKTMTEKHPDKEAKKIVAVSVICAETTAEAEELAMSSQLWSVQQAKGEGDGKLPSVEEAKNYTYSDEDMAMVRKMRNQTIVGNPAEVKQELAHLKTQYNTDEWMILTNTHCYEARKNSYELLVNEIPG</sequence>
<dbReference type="EMBL" id="JBHUNA010000022">
    <property type="protein sequence ID" value="MFD2761463.1"/>
    <property type="molecule type" value="Genomic_DNA"/>
</dbReference>
<dbReference type="EC" id="1.-.-.-" evidence="3"/>
<reference evidence="4" key="1">
    <citation type="journal article" date="2019" name="Int. J. Syst. Evol. Microbiol.">
        <title>The Global Catalogue of Microorganisms (GCM) 10K type strain sequencing project: providing services to taxonomists for standard genome sequencing and annotation.</title>
        <authorList>
            <consortium name="The Broad Institute Genomics Platform"/>
            <consortium name="The Broad Institute Genome Sequencing Center for Infectious Disease"/>
            <person name="Wu L."/>
            <person name="Ma J."/>
        </authorList>
    </citation>
    <scope>NUCLEOTIDE SEQUENCE [LARGE SCALE GENOMIC DNA]</scope>
    <source>
        <strain evidence="4">TISTR 1535</strain>
    </source>
</reference>
<dbReference type="InterPro" id="IPR011251">
    <property type="entry name" value="Luciferase-like_dom"/>
</dbReference>
<evidence type="ECO:0000259" key="2">
    <source>
        <dbReference type="Pfam" id="PF00296"/>
    </source>
</evidence>
<dbReference type="PANTHER" id="PTHR30137:SF19">
    <property type="entry name" value="LUCIFERASE-LIKE MONOOXYGENASE"/>
    <property type="match status" value="1"/>
</dbReference>
<dbReference type="RefSeq" id="WP_382393983.1">
    <property type="nucleotide sequence ID" value="NZ_JBHUNA010000022.1"/>
</dbReference>
<feature type="domain" description="Luciferase-like" evidence="2">
    <location>
        <begin position="1"/>
        <end position="299"/>
    </location>
</feature>
<evidence type="ECO:0000313" key="4">
    <source>
        <dbReference type="Proteomes" id="UP001597502"/>
    </source>
</evidence>
<proteinExistence type="predicted"/>
<comment type="caution">
    <text evidence="3">The sequence shown here is derived from an EMBL/GenBank/DDBJ whole genome shotgun (WGS) entry which is preliminary data.</text>
</comment>